<gene>
    <name evidence="4" type="ORF">C7T94_11210</name>
</gene>
<dbReference type="InterPro" id="IPR013783">
    <property type="entry name" value="Ig-like_fold"/>
</dbReference>
<evidence type="ECO:0000259" key="3">
    <source>
        <dbReference type="Pfam" id="PF18942"/>
    </source>
</evidence>
<dbReference type="InterPro" id="IPR024361">
    <property type="entry name" value="BACON"/>
</dbReference>
<accession>A0A2T3HL93</accession>
<reference evidence="4 5" key="1">
    <citation type="submission" date="2018-03" db="EMBL/GenBank/DDBJ databases">
        <authorList>
            <person name="Keele B.F."/>
        </authorList>
    </citation>
    <scope>NUCLEOTIDE SEQUENCE [LARGE SCALE GENOMIC DNA]</scope>
    <source>
        <strain evidence="4 5">YL28-9</strain>
    </source>
</reference>
<evidence type="ECO:0000256" key="1">
    <source>
        <dbReference type="SAM" id="SignalP"/>
    </source>
</evidence>
<evidence type="ECO:0000313" key="4">
    <source>
        <dbReference type="EMBL" id="PST83161.1"/>
    </source>
</evidence>
<keyword evidence="5" id="KW-1185">Reference proteome</keyword>
<evidence type="ECO:0000259" key="2">
    <source>
        <dbReference type="Pfam" id="PF13004"/>
    </source>
</evidence>
<dbReference type="RefSeq" id="WP_107215421.1">
    <property type="nucleotide sequence ID" value="NZ_KZ686269.1"/>
</dbReference>
<dbReference type="Pfam" id="PF18942">
    <property type="entry name" value="DUF5689"/>
    <property type="match status" value="1"/>
</dbReference>
<dbReference type="Gene3D" id="2.60.40.10">
    <property type="entry name" value="Immunoglobulins"/>
    <property type="match status" value="1"/>
</dbReference>
<keyword evidence="1" id="KW-0732">Signal</keyword>
<dbReference type="Pfam" id="PF13004">
    <property type="entry name" value="BACON"/>
    <property type="match status" value="1"/>
</dbReference>
<organism evidence="4 5">
    <name type="scientific">Pedobacter yulinensis</name>
    <dbReference type="NCBI Taxonomy" id="2126353"/>
    <lineage>
        <taxon>Bacteria</taxon>
        <taxon>Pseudomonadati</taxon>
        <taxon>Bacteroidota</taxon>
        <taxon>Sphingobacteriia</taxon>
        <taxon>Sphingobacteriales</taxon>
        <taxon>Sphingobacteriaceae</taxon>
        <taxon>Pedobacter</taxon>
    </lineage>
</organism>
<dbReference type="InterPro" id="IPR043744">
    <property type="entry name" value="DUF5689"/>
</dbReference>
<feature type="domain" description="BACON" evidence="2">
    <location>
        <begin position="66"/>
        <end position="121"/>
    </location>
</feature>
<dbReference type="EMBL" id="PYLS01000005">
    <property type="protein sequence ID" value="PST83161.1"/>
    <property type="molecule type" value="Genomic_DNA"/>
</dbReference>
<feature type="domain" description="DUF5689" evidence="3">
    <location>
        <begin position="283"/>
        <end position="439"/>
    </location>
</feature>
<dbReference type="CDD" id="cd14948">
    <property type="entry name" value="BACON"/>
    <property type="match status" value="1"/>
</dbReference>
<dbReference type="Proteomes" id="UP000240912">
    <property type="component" value="Unassembled WGS sequence"/>
</dbReference>
<sequence length="686" mass="75373">MKLFTDKQSSLLLGFVLFCAALFQFACQKDEFRKFSTDLALNSKIVRVADSAGSTRLQVYADGNWDVSAPQDAGWLKFDRNSGSGKGEFLVSFTENHGNLPRAAKILISAAGKTDTISLQQRGITPALRFADDTMVGIGNGGEMKTLLTTNVPFELMKQTVSYQAESNWITGLKMDNGFLKATLAKNTRAEAREGKILLSYLDAFGTVTRDSILVSQNPKADYDSAVLKDFAYVKSALAAGTITEDIYVEGVVVSDKGNPNMGLNPNKSTNKHEIDKAENALTVYVQSNDGKSGLHIRTKTAGDNVYGRFERVKIWLKGVVLRKETNPARVMLDQVPALNIMAKDAGTPVPARAVYMKDLKDDDLYTYVKLRDVEISIPSGSYFNVNEGYNMRTDAYPMNIRDINGSNLYMITNIDVPYRRNGKRVPQGSGDISGILVHEKLQRYGTNIGPYSIRHVTEEDIALQAERQNGFSNVLVEWSRFKTEFTAGATAARNPLTPDVGTGTLTHSEKPALDFTTTGIFGSSDYNGLIPEASTVKGAIENGAFTARNWWNTTKNRGSWWLVRVSTKEVSKPISLQVEGHNDIGGPRNFVVEWSATGEETSTWNVAGEYTLEDVTNWSNTLVTQVPGMKAVNFQFPQAASGLDNLYIRLRVKNRTVGTATSPTAGTLAVNGLSRLSHLSIKYNK</sequence>
<feature type="signal peptide" evidence="1">
    <location>
        <begin position="1"/>
        <end position="26"/>
    </location>
</feature>
<evidence type="ECO:0008006" key="6">
    <source>
        <dbReference type="Google" id="ProtNLM"/>
    </source>
</evidence>
<evidence type="ECO:0000313" key="5">
    <source>
        <dbReference type="Proteomes" id="UP000240912"/>
    </source>
</evidence>
<comment type="caution">
    <text evidence="4">The sequence shown here is derived from an EMBL/GenBank/DDBJ whole genome shotgun (WGS) entry which is preliminary data.</text>
</comment>
<feature type="chain" id="PRO_5015686645" description="DUF5689 domain-containing protein" evidence="1">
    <location>
        <begin position="27"/>
        <end position="686"/>
    </location>
</feature>
<dbReference type="AlphaFoldDB" id="A0A2T3HL93"/>
<dbReference type="OrthoDB" id="723980at2"/>
<protein>
    <recommendedName>
        <fullName evidence="6">DUF5689 domain-containing protein</fullName>
    </recommendedName>
</protein>
<proteinExistence type="predicted"/>
<name>A0A2T3HL93_9SPHI</name>